<gene>
    <name evidence="1" type="ORF">M569_12591</name>
</gene>
<evidence type="ECO:0000313" key="1">
    <source>
        <dbReference type="EMBL" id="EPS62201.1"/>
    </source>
</evidence>
<proteinExistence type="predicted"/>
<reference evidence="1 2" key="1">
    <citation type="journal article" date="2013" name="BMC Genomics">
        <title>The miniature genome of a carnivorous plant Genlisea aurea contains a low number of genes and short non-coding sequences.</title>
        <authorList>
            <person name="Leushkin E.V."/>
            <person name="Sutormin R.A."/>
            <person name="Nabieva E.R."/>
            <person name="Penin A.A."/>
            <person name="Kondrashov A.S."/>
            <person name="Logacheva M.D."/>
        </authorList>
    </citation>
    <scope>NUCLEOTIDE SEQUENCE [LARGE SCALE GENOMIC DNA]</scope>
</reference>
<accession>S8CCM9</accession>
<name>S8CCM9_9LAMI</name>
<dbReference type="AlphaFoldDB" id="S8CCM9"/>
<dbReference type="EMBL" id="AUSU01006317">
    <property type="protein sequence ID" value="EPS62201.1"/>
    <property type="molecule type" value="Genomic_DNA"/>
</dbReference>
<dbReference type="Proteomes" id="UP000015453">
    <property type="component" value="Unassembled WGS sequence"/>
</dbReference>
<comment type="caution">
    <text evidence="1">The sequence shown here is derived from an EMBL/GenBank/DDBJ whole genome shotgun (WGS) entry which is preliminary data.</text>
</comment>
<keyword evidence="2" id="KW-1185">Reference proteome</keyword>
<sequence>MRKCAILDFGCWALDQPSPRNALRGALIRCHATALRRKRQQPQNLNGCARPKDNFRAVEPRIGNSSESGLLGLRGSSWQEVAAEKFHPRKIFKDRPGRIGKNLSQGVSRGSAGLPCGVRIRSSQFPHPGC</sequence>
<organism evidence="1 2">
    <name type="scientific">Genlisea aurea</name>
    <dbReference type="NCBI Taxonomy" id="192259"/>
    <lineage>
        <taxon>Eukaryota</taxon>
        <taxon>Viridiplantae</taxon>
        <taxon>Streptophyta</taxon>
        <taxon>Embryophyta</taxon>
        <taxon>Tracheophyta</taxon>
        <taxon>Spermatophyta</taxon>
        <taxon>Magnoliopsida</taxon>
        <taxon>eudicotyledons</taxon>
        <taxon>Gunneridae</taxon>
        <taxon>Pentapetalae</taxon>
        <taxon>asterids</taxon>
        <taxon>lamiids</taxon>
        <taxon>Lamiales</taxon>
        <taxon>Lentibulariaceae</taxon>
        <taxon>Genlisea</taxon>
    </lineage>
</organism>
<evidence type="ECO:0000313" key="2">
    <source>
        <dbReference type="Proteomes" id="UP000015453"/>
    </source>
</evidence>
<protein>
    <submittedName>
        <fullName evidence="1">Uncharacterized protein</fullName>
    </submittedName>
</protein>